<evidence type="ECO:0000313" key="8">
    <source>
        <dbReference type="Proteomes" id="UP000078486"/>
    </source>
</evidence>
<dbReference type="PANTHER" id="PTHR30158:SF10">
    <property type="entry name" value="CATION EFFLUX PUMP"/>
    <property type="match status" value="1"/>
</dbReference>
<dbReference type="STRING" id="1184151.AW736_03120"/>
<dbReference type="Gene3D" id="2.40.420.20">
    <property type="match status" value="1"/>
</dbReference>
<dbReference type="SUPFAM" id="SSF111369">
    <property type="entry name" value="HlyD-like secretion proteins"/>
    <property type="match status" value="1"/>
</dbReference>
<evidence type="ECO:0000259" key="3">
    <source>
        <dbReference type="Pfam" id="PF25876"/>
    </source>
</evidence>
<dbReference type="Gene3D" id="1.10.287.470">
    <property type="entry name" value="Helix hairpin bin"/>
    <property type="match status" value="1"/>
</dbReference>
<dbReference type="Pfam" id="PF25967">
    <property type="entry name" value="RND-MFP_C"/>
    <property type="match status" value="1"/>
</dbReference>
<evidence type="ECO:0000256" key="2">
    <source>
        <dbReference type="ARBA" id="ARBA00009477"/>
    </source>
</evidence>
<reference evidence="7 8" key="1">
    <citation type="submission" date="2016-01" db="EMBL/GenBank/DDBJ databases">
        <title>High potential of lignocellulose degradation of a new Verrucomicrobia species.</title>
        <authorList>
            <person name="Wang Y."/>
            <person name="Shi Y."/>
            <person name="Qiu Z."/>
            <person name="Liu S."/>
            <person name="Yang H."/>
        </authorList>
    </citation>
    <scope>NUCLEOTIDE SEQUENCE [LARGE SCALE GENOMIC DNA]</scope>
    <source>
        <strain evidence="7 8">TSB47</strain>
    </source>
</reference>
<dbReference type="InterPro" id="IPR006143">
    <property type="entry name" value="RND_pump_MFP"/>
</dbReference>
<dbReference type="InterPro" id="IPR058626">
    <property type="entry name" value="MdtA-like_b-barrel"/>
</dbReference>
<dbReference type="PANTHER" id="PTHR30158">
    <property type="entry name" value="ACRA/E-RELATED COMPONENT OF DRUG EFFLUX TRANSPORTER"/>
    <property type="match status" value="1"/>
</dbReference>
<dbReference type="Proteomes" id="UP000078486">
    <property type="component" value="Unassembled WGS sequence"/>
</dbReference>
<dbReference type="InterPro" id="IPR058627">
    <property type="entry name" value="MdtA-like_C"/>
</dbReference>
<accession>A0A178INI2</accession>
<dbReference type="RefSeq" id="WP_068768815.1">
    <property type="nucleotide sequence ID" value="NZ_CP109796.1"/>
</dbReference>
<comment type="subcellular location">
    <subcellularLocation>
        <location evidence="1">Cell envelope</location>
    </subcellularLocation>
</comment>
<organism evidence="7 8">
    <name type="scientific">Termitidicoccus mucosus</name>
    <dbReference type="NCBI Taxonomy" id="1184151"/>
    <lineage>
        <taxon>Bacteria</taxon>
        <taxon>Pseudomonadati</taxon>
        <taxon>Verrucomicrobiota</taxon>
        <taxon>Opitutia</taxon>
        <taxon>Opitutales</taxon>
        <taxon>Opitutaceae</taxon>
        <taxon>Termitidicoccus</taxon>
    </lineage>
</organism>
<feature type="domain" description="Multidrug resistance protein MdtA-like alpha-helical hairpin" evidence="3">
    <location>
        <begin position="136"/>
        <end position="205"/>
    </location>
</feature>
<dbReference type="NCBIfam" id="TIGR01730">
    <property type="entry name" value="RND_mfp"/>
    <property type="match status" value="1"/>
</dbReference>
<evidence type="ECO:0000259" key="4">
    <source>
        <dbReference type="Pfam" id="PF25917"/>
    </source>
</evidence>
<gene>
    <name evidence="7" type="ORF">AW736_03120</name>
</gene>
<keyword evidence="8" id="KW-1185">Reference proteome</keyword>
<dbReference type="Gene3D" id="2.40.30.170">
    <property type="match status" value="1"/>
</dbReference>
<dbReference type="AlphaFoldDB" id="A0A178INI2"/>
<comment type="similarity">
    <text evidence="2">Belongs to the membrane fusion protein (MFP) (TC 8.A.1) family.</text>
</comment>
<dbReference type="InterPro" id="IPR058625">
    <property type="entry name" value="MdtA-like_BSH"/>
</dbReference>
<dbReference type="InterPro" id="IPR058624">
    <property type="entry name" value="MdtA-like_HH"/>
</dbReference>
<dbReference type="Gene3D" id="2.40.50.100">
    <property type="match status" value="1"/>
</dbReference>
<evidence type="ECO:0000256" key="1">
    <source>
        <dbReference type="ARBA" id="ARBA00004196"/>
    </source>
</evidence>
<dbReference type="Pfam" id="PF25917">
    <property type="entry name" value="BSH_RND"/>
    <property type="match status" value="1"/>
</dbReference>
<proteinExistence type="inferred from homology"/>
<dbReference type="GO" id="GO:0046677">
    <property type="term" value="P:response to antibiotic"/>
    <property type="evidence" value="ECO:0007669"/>
    <property type="project" value="TreeGrafter"/>
</dbReference>
<name>A0A178INI2_9BACT</name>
<dbReference type="GO" id="GO:0030313">
    <property type="term" value="C:cell envelope"/>
    <property type="evidence" value="ECO:0007669"/>
    <property type="project" value="UniProtKB-SubCell"/>
</dbReference>
<dbReference type="Pfam" id="PF25876">
    <property type="entry name" value="HH_MFP_RND"/>
    <property type="match status" value="1"/>
</dbReference>
<feature type="domain" description="Multidrug resistance protein MdtA-like C-terminal permuted SH3" evidence="6">
    <location>
        <begin position="341"/>
        <end position="399"/>
    </location>
</feature>
<dbReference type="GO" id="GO:0022857">
    <property type="term" value="F:transmembrane transporter activity"/>
    <property type="evidence" value="ECO:0007669"/>
    <property type="project" value="InterPro"/>
</dbReference>
<dbReference type="FunFam" id="2.40.420.20:FF:000001">
    <property type="entry name" value="Efflux RND transporter periplasmic adaptor subunit"/>
    <property type="match status" value="1"/>
</dbReference>
<sequence length="426" mass="45352">MNPDDPTPGRSTAATEITAVAAGGSLVSHFRLPAILALLLALGVGGGVYLIDGATAAETGSTATPPPAPRVTVAPVEQRIVTDHRELLGRVDATETVEVRPRVSGYIDEVRLRAGELVNKGDVLFVIDPRQYRAQVNQATAGVERARVRLSIAAREARRSDALLKTRAISEEEADTRSTRFAEVRAELLSAEATLATAQLDLEHTEVRAPVGGRVNRAYVTAGNLVSGSPAGATLLTSIVSVGEVYVYADADEDTVLAFNRLRAAGRIATDKDGRVPVEMQLSDEENFPHRGVIESTDNRIDPATGSLVVRMAFPNTDGRLVPGLFARVRLPVSSPEPSLLVSERAIGTDQNQKFVFTVGADNTVAYRTVRIGPALDSQRVVRDGLKPGERVIVNGLHRVRPGMTVTPELASNDTATTPAATVALR</sequence>
<evidence type="ECO:0000313" key="7">
    <source>
        <dbReference type="EMBL" id="OAM91463.1"/>
    </source>
</evidence>
<feature type="domain" description="Multidrug resistance protein MdtA-like barrel-sandwich hybrid" evidence="4">
    <location>
        <begin position="95"/>
        <end position="231"/>
    </location>
</feature>
<evidence type="ECO:0000259" key="5">
    <source>
        <dbReference type="Pfam" id="PF25944"/>
    </source>
</evidence>
<dbReference type="GO" id="GO:0005886">
    <property type="term" value="C:plasma membrane"/>
    <property type="evidence" value="ECO:0007669"/>
    <property type="project" value="TreeGrafter"/>
</dbReference>
<dbReference type="Pfam" id="PF25944">
    <property type="entry name" value="Beta-barrel_RND"/>
    <property type="match status" value="1"/>
</dbReference>
<feature type="domain" description="Multidrug resistance protein MdtA-like beta-barrel" evidence="5">
    <location>
        <begin position="256"/>
        <end position="333"/>
    </location>
</feature>
<dbReference type="EMBL" id="LRRQ01000027">
    <property type="protein sequence ID" value="OAM91463.1"/>
    <property type="molecule type" value="Genomic_DNA"/>
</dbReference>
<evidence type="ECO:0000259" key="6">
    <source>
        <dbReference type="Pfam" id="PF25967"/>
    </source>
</evidence>
<protein>
    <submittedName>
        <fullName evidence="7">Efflux transporter periplasmic adaptor subunit</fullName>
    </submittedName>
</protein>
<comment type="caution">
    <text evidence="7">The sequence shown here is derived from an EMBL/GenBank/DDBJ whole genome shotgun (WGS) entry which is preliminary data.</text>
</comment>